<keyword evidence="10" id="KW-0408">Iron</keyword>
<dbReference type="AlphaFoldDB" id="A0A3E2GTI8"/>
<comment type="pathway">
    <text evidence="4">Protein modification; peptidyl-diphthamide biosynthesis.</text>
</comment>
<evidence type="ECO:0000256" key="1">
    <source>
        <dbReference type="ARBA" id="ARBA00003474"/>
    </source>
</evidence>
<dbReference type="Proteomes" id="UP000258309">
    <property type="component" value="Unassembled WGS sequence"/>
</dbReference>
<keyword evidence="9" id="KW-0862">Zinc</keyword>
<dbReference type="PROSITE" id="PS51074">
    <property type="entry name" value="DPH_MB"/>
    <property type="match status" value="1"/>
</dbReference>
<comment type="subcellular location">
    <subcellularLocation>
        <location evidence="3">Cytoplasm</location>
    </subcellularLocation>
    <subcellularLocation>
        <location evidence="2">Nucleus</location>
    </subcellularLocation>
</comment>
<evidence type="ECO:0000256" key="5">
    <source>
        <dbReference type="ARBA" id="ARBA00006169"/>
    </source>
</evidence>
<accession>A0A3E2GTI8</accession>
<dbReference type="InterPro" id="IPR036671">
    <property type="entry name" value="DPH_MB_sf"/>
</dbReference>
<dbReference type="EMBL" id="NCSJ02000448">
    <property type="protein sequence ID" value="RFU24429.1"/>
    <property type="molecule type" value="Genomic_DNA"/>
</dbReference>
<evidence type="ECO:0000256" key="8">
    <source>
        <dbReference type="ARBA" id="ARBA00022723"/>
    </source>
</evidence>
<reference evidence="14 15" key="1">
    <citation type="submission" date="2018-05" db="EMBL/GenBank/DDBJ databases">
        <title>Draft genome sequence of Scytalidium lignicola DSM 105466, a ubiquitous saprotrophic fungus.</title>
        <authorList>
            <person name="Buettner E."/>
            <person name="Gebauer A.M."/>
            <person name="Hofrichter M."/>
            <person name="Liers C."/>
            <person name="Kellner H."/>
        </authorList>
    </citation>
    <scope>NUCLEOTIDE SEQUENCE [LARGE SCALE GENOMIC DNA]</scope>
    <source>
        <strain evidence="14 15">DSM 105466</strain>
    </source>
</reference>
<dbReference type="InterPro" id="IPR007872">
    <property type="entry name" value="DPH_MB_dom"/>
</dbReference>
<comment type="similarity">
    <text evidence="5">Belongs to the DPH4 family.</text>
</comment>
<dbReference type="OMA" id="IIGCRGC"/>
<dbReference type="GO" id="GO:0005737">
    <property type="term" value="C:cytoplasm"/>
    <property type="evidence" value="ECO:0007669"/>
    <property type="project" value="UniProtKB-SubCell"/>
</dbReference>
<evidence type="ECO:0000256" key="11">
    <source>
        <dbReference type="ARBA" id="ARBA00023242"/>
    </source>
</evidence>
<evidence type="ECO:0000313" key="14">
    <source>
        <dbReference type="EMBL" id="RFU24429.1"/>
    </source>
</evidence>
<evidence type="ECO:0000256" key="7">
    <source>
        <dbReference type="ARBA" id="ARBA00022490"/>
    </source>
</evidence>
<keyword evidence="7" id="KW-0963">Cytoplasm</keyword>
<dbReference type="GO" id="GO:0017183">
    <property type="term" value="P:protein histidyl modification to diphthamide"/>
    <property type="evidence" value="ECO:0007669"/>
    <property type="project" value="UniProtKB-UniPathway"/>
</dbReference>
<evidence type="ECO:0000256" key="3">
    <source>
        <dbReference type="ARBA" id="ARBA00004496"/>
    </source>
</evidence>
<evidence type="ECO:0000256" key="4">
    <source>
        <dbReference type="ARBA" id="ARBA00005156"/>
    </source>
</evidence>
<dbReference type="GO" id="GO:0005634">
    <property type="term" value="C:nucleus"/>
    <property type="evidence" value="ECO:0007669"/>
    <property type="project" value="UniProtKB-SubCell"/>
</dbReference>
<dbReference type="PANTHER" id="PTHR21454:SF46">
    <property type="entry name" value="DIPHTHAMIDE BIOSYNTHESIS PROTEIN 4"/>
    <property type="match status" value="1"/>
</dbReference>
<evidence type="ECO:0000256" key="2">
    <source>
        <dbReference type="ARBA" id="ARBA00004123"/>
    </source>
</evidence>
<dbReference type="PROSITE" id="PS50076">
    <property type="entry name" value="DNAJ_2"/>
    <property type="match status" value="1"/>
</dbReference>
<proteinExistence type="inferred from homology"/>
<feature type="non-terminal residue" evidence="14">
    <location>
        <position position="186"/>
    </location>
</feature>
<keyword evidence="8" id="KW-0479">Metal-binding</keyword>
<dbReference type="InterPro" id="IPR001623">
    <property type="entry name" value="DnaJ_domain"/>
</dbReference>
<dbReference type="Pfam" id="PF00226">
    <property type="entry name" value="DnaJ"/>
    <property type="match status" value="1"/>
</dbReference>
<dbReference type="CDD" id="cd06257">
    <property type="entry name" value="DnaJ"/>
    <property type="match status" value="1"/>
</dbReference>
<dbReference type="UniPathway" id="UPA00559"/>
<dbReference type="Gene3D" id="3.10.660.10">
    <property type="entry name" value="DPH Zinc finger"/>
    <property type="match status" value="1"/>
</dbReference>
<evidence type="ECO:0000256" key="9">
    <source>
        <dbReference type="ARBA" id="ARBA00022833"/>
    </source>
</evidence>
<dbReference type="STRING" id="5539.A0A3E2GTI8"/>
<organism evidence="14 15">
    <name type="scientific">Scytalidium lignicola</name>
    <name type="common">Hyphomycete</name>
    <dbReference type="NCBI Taxonomy" id="5539"/>
    <lineage>
        <taxon>Eukaryota</taxon>
        <taxon>Fungi</taxon>
        <taxon>Dikarya</taxon>
        <taxon>Ascomycota</taxon>
        <taxon>Pezizomycotina</taxon>
        <taxon>Leotiomycetes</taxon>
        <taxon>Leotiomycetes incertae sedis</taxon>
        <taxon>Scytalidium</taxon>
    </lineage>
</organism>
<sequence length="186" mass="21106">MTYVPSYYEILGIPQALRDDSNGSVKTIRSAYRRALLHNHPDKSQVSQRAAATSSKVVHYSIDQISQAYATLSNPKLRAEYDKQLRLQTVRSHIGERYHTGVEIADLDDLDVDEANGIWYRSCRCGDERGYLITEQDLEETAADGELNVGCNRCSLWLKVLFGVMEEEGEEESKKATRDNDVRMSK</sequence>
<comment type="function">
    <text evidence="1">Required for the first step of diphthamide biosynthesis, the transfer of 3-amino-3-carboxypropyl from S-adenosyl-L-methionine to a histidine residue. Diphthamide is a post-translational modification of histidine which occurs in elongation factor 2.</text>
</comment>
<evidence type="ECO:0000259" key="13">
    <source>
        <dbReference type="PROSITE" id="PS51074"/>
    </source>
</evidence>
<dbReference type="SUPFAM" id="SSF144217">
    <property type="entry name" value="CSL zinc finger"/>
    <property type="match status" value="1"/>
</dbReference>
<keyword evidence="15" id="KW-1185">Reference proteome</keyword>
<dbReference type="InterPro" id="IPR044248">
    <property type="entry name" value="DPH3/4-like"/>
</dbReference>
<evidence type="ECO:0000313" key="15">
    <source>
        <dbReference type="Proteomes" id="UP000258309"/>
    </source>
</evidence>
<dbReference type="Pfam" id="PF05207">
    <property type="entry name" value="Zn_ribbon_CSL"/>
    <property type="match status" value="1"/>
</dbReference>
<name>A0A3E2GTI8_SCYLI</name>
<dbReference type="Gene3D" id="1.10.287.110">
    <property type="entry name" value="DnaJ domain"/>
    <property type="match status" value="1"/>
</dbReference>
<feature type="domain" description="DPH-type MB" evidence="13">
    <location>
        <begin position="101"/>
        <end position="163"/>
    </location>
</feature>
<evidence type="ECO:0000256" key="10">
    <source>
        <dbReference type="ARBA" id="ARBA00023004"/>
    </source>
</evidence>
<feature type="domain" description="J" evidence="12">
    <location>
        <begin position="6"/>
        <end position="85"/>
    </location>
</feature>
<protein>
    <recommendedName>
        <fullName evidence="6">Diphthamide biosynthesis protein 4</fullName>
    </recommendedName>
</protein>
<dbReference type="InterPro" id="IPR036869">
    <property type="entry name" value="J_dom_sf"/>
</dbReference>
<dbReference type="OrthoDB" id="445556at2759"/>
<keyword evidence="11" id="KW-0539">Nucleus</keyword>
<feature type="non-terminal residue" evidence="14">
    <location>
        <position position="1"/>
    </location>
</feature>
<comment type="caution">
    <text evidence="14">The sequence shown here is derived from an EMBL/GenBank/DDBJ whole genome shotgun (WGS) entry which is preliminary data.</text>
</comment>
<dbReference type="SUPFAM" id="SSF46565">
    <property type="entry name" value="Chaperone J-domain"/>
    <property type="match status" value="1"/>
</dbReference>
<evidence type="ECO:0000259" key="12">
    <source>
        <dbReference type="PROSITE" id="PS50076"/>
    </source>
</evidence>
<gene>
    <name evidence="14" type="ORF">B7463_g11910</name>
</gene>
<dbReference type="SMART" id="SM00271">
    <property type="entry name" value="DnaJ"/>
    <property type="match status" value="1"/>
</dbReference>
<evidence type="ECO:0000256" key="6">
    <source>
        <dbReference type="ARBA" id="ARBA00021797"/>
    </source>
</evidence>
<dbReference type="GO" id="GO:0046872">
    <property type="term" value="F:metal ion binding"/>
    <property type="evidence" value="ECO:0007669"/>
    <property type="project" value="UniProtKB-KW"/>
</dbReference>
<dbReference type="PANTHER" id="PTHR21454">
    <property type="entry name" value="DPH3 HOMOLOG-RELATED"/>
    <property type="match status" value="1"/>
</dbReference>